<organism evidence="2 3">
    <name type="scientific">Saccharibacillus endophyticus</name>
    <dbReference type="NCBI Taxonomy" id="2060666"/>
    <lineage>
        <taxon>Bacteria</taxon>
        <taxon>Bacillati</taxon>
        <taxon>Bacillota</taxon>
        <taxon>Bacilli</taxon>
        <taxon>Bacillales</taxon>
        <taxon>Paenibacillaceae</taxon>
        <taxon>Saccharibacillus</taxon>
    </lineage>
</organism>
<dbReference type="Pfam" id="PF12867">
    <property type="entry name" value="DinB_2"/>
    <property type="match status" value="1"/>
</dbReference>
<dbReference type="RefSeq" id="WP_172238964.1">
    <property type="nucleotide sequence ID" value="NZ_BMDD01000001.1"/>
</dbReference>
<evidence type="ECO:0000259" key="1">
    <source>
        <dbReference type="Pfam" id="PF12867"/>
    </source>
</evidence>
<comment type="caution">
    <text evidence="2">The sequence shown here is derived from an EMBL/GenBank/DDBJ whole genome shotgun (WGS) entry which is preliminary data.</text>
</comment>
<name>A0ABQ1ZNT9_9BACL</name>
<dbReference type="Proteomes" id="UP000605427">
    <property type="component" value="Unassembled WGS sequence"/>
</dbReference>
<gene>
    <name evidence="2" type="ORF">GCM10007362_06390</name>
</gene>
<keyword evidence="3" id="KW-1185">Reference proteome</keyword>
<proteinExistence type="predicted"/>
<dbReference type="Gene3D" id="1.20.120.450">
    <property type="entry name" value="dinb family like domain"/>
    <property type="match status" value="1"/>
</dbReference>
<evidence type="ECO:0000313" key="3">
    <source>
        <dbReference type="Proteomes" id="UP000605427"/>
    </source>
</evidence>
<dbReference type="EMBL" id="BMDD01000001">
    <property type="protein sequence ID" value="GGH70351.1"/>
    <property type="molecule type" value="Genomic_DNA"/>
</dbReference>
<dbReference type="InterPro" id="IPR034660">
    <property type="entry name" value="DinB/YfiT-like"/>
</dbReference>
<feature type="domain" description="DinB-like" evidence="1">
    <location>
        <begin position="28"/>
        <end position="151"/>
    </location>
</feature>
<dbReference type="InterPro" id="IPR024775">
    <property type="entry name" value="DinB-like"/>
</dbReference>
<evidence type="ECO:0000313" key="2">
    <source>
        <dbReference type="EMBL" id="GGH70351.1"/>
    </source>
</evidence>
<reference evidence="3" key="1">
    <citation type="journal article" date="2019" name="Int. J. Syst. Evol. Microbiol.">
        <title>The Global Catalogue of Microorganisms (GCM) 10K type strain sequencing project: providing services to taxonomists for standard genome sequencing and annotation.</title>
        <authorList>
            <consortium name="The Broad Institute Genomics Platform"/>
            <consortium name="The Broad Institute Genome Sequencing Center for Infectious Disease"/>
            <person name="Wu L."/>
            <person name="Ma J."/>
        </authorList>
    </citation>
    <scope>NUCLEOTIDE SEQUENCE [LARGE SCALE GENOMIC DNA]</scope>
    <source>
        <strain evidence="3">CCM 8702</strain>
    </source>
</reference>
<accession>A0ABQ1ZNT9</accession>
<sequence length="168" mass="18823">MDIKELPGKLLQQSWDSCLDQEEWFPPLEQALQGVTAKQAVWKPLDGPSNCIHETVRHLIFYKKRLLMNANGETEGFPETENNTGTFNVEDASEAGWAASKEELYRLHRELSALVEKSDVDMLGRKFSDGGTLGGGIRTLAMHDAYHIGQIVMLSKMQGVWPATRSFS</sequence>
<protein>
    <recommendedName>
        <fullName evidence="1">DinB-like domain-containing protein</fullName>
    </recommendedName>
</protein>
<dbReference type="SUPFAM" id="SSF109854">
    <property type="entry name" value="DinB/YfiT-like putative metalloenzymes"/>
    <property type="match status" value="1"/>
</dbReference>